<protein>
    <recommendedName>
        <fullName evidence="4">Phage tail protein</fullName>
    </recommendedName>
</protein>
<feature type="region of interest" description="Disordered" evidence="1">
    <location>
        <begin position="146"/>
        <end position="207"/>
    </location>
</feature>
<reference evidence="2 3" key="1">
    <citation type="submission" date="2019-06" db="EMBL/GenBank/DDBJ databases">
        <title>Whole genome shotgun sequence of Corynebacterium variabile NBRC 15286.</title>
        <authorList>
            <person name="Hosoyama A."/>
            <person name="Uohara A."/>
            <person name="Ohji S."/>
            <person name="Ichikawa N."/>
        </authorList>
    </citation>
    <scope>NUCLEOTIDE SEQUENCE [LARGE SCALE GENOMIC DNA]</scope>
    <source>
        <strain evidence="2 3">NBRC 15286</strain>
    </source>
</reference>
<sequence length="469" mass="47132">MTVINGEISNQLGAKLDGTVWIAAAYHRPVDNVLVLADWADTPLEDSAFSAEAIPGPARLRVEAGSVFAEWDIVVPDEGPVEVTSLMQDSIDYPEPVILAAQAAATRATQEANRAEAAAAIVGSAQRVLDAEVASAASASAAATSASASADSASESSSSAATAGEHENTTRGLLAEARDARDAAGVSEAESKEAAEESAASASASEVSAAYSEKCTKTSRSYNDTAWTARSDAIAAKKEALAAQAAAETAQAKAEEHAGSAADSCSQAQDAATNAASDVRQELEGIKSDTQSAASAASTSAGQSADSAEQARLSAESAAEVVSSGVPDATPTIKGKMKLAGDLAGSADAPMVPGLAQRAPLSHTHSIGHITGLQPVVDDVNAATYQAAAGQLIRRGEDGTASIATPTGSTNIANKGYVDSSVSQAVSGKATTAYVDAAVTDRTPHAVVVESMDDVETIDPGTIYLVTGA</sequence>
<evidence type="ECO:0000313" key="2">
    <source>
        <dbReference type="EMBL" id="GEC87436.1"/>
    </source>
</evidence>
<accession>A0A4Y4C5I3</accession>
<dbReference type="Proteomes" id="UP000319986">
    <property type="component" value="Unassembled WGS sequence"/>
</dbReference>
<feature type="region of interest" description="Disordered" evidence="1">
    <location>
        <begin position="248"/>
        <end position="333"/>
    </location>
</feature>
<evidence type="ECO:0008006" key="4">
    <source>
        <dbReference type="Google" id="ProtNLM"/>
    </source>
</evidence>
<feature type="compositionally biased region" description="Low complexity" evidence="1">
    <location>
        <begin position="197"/>
        <end position="207"/>
    </location>
</feature>
<organism evidence="2 3">
    <name type="scientific">Corynebacterium variabile</name>
    <dbReference type="NCBI Taxonomy" id="1727"/>
    <lineage>
        <taxon>Bacteria</taxon>
        <taxon>Bacillati</taxon>
        <taxon>Actinomycetota</taxon>
        <taxon>Actinomycetes</taxon>
        <taxon>Mycobacteriales</taxon>
        <taxon>Corynebacteriaceae</taxon>
        <taxon>Corynebacterium</taxon>
    </lineage>
</organism>
<dbReference type="EMBL" id="BJNT01000026">
    <property type="protein sequence ID" value="GEC87436.1"/>
    <property type="molecule type" value="Genomic_DNA"/>
</dbReference>
<evidence type="ECO:0000256" key="1">
    <source>
        <dbReference type="SAM" id="MobiDB-lite"/>
    </source>
</evidence>
<proteinExistence type="predicted"/>
<gene>
    <name evidence="2" type="ORF">CVA01_27500</name>
</gene>
<feature type="compositionally biased region" description="Low complexity" evidence="1">
    <location>
        <begin position="288"/>
        <end position="324"/>
    </location>
</feature>
<dbReference type="AlphaFoldDB" id="A0A4Y4C5I3"/>
<feature type="compositionally biased region" description="Low complexity" evidence="1">
    <location>
        <begin position="146"/>
        <end position="163"/>
    </location>
</feature>
<evidence type="ECO:0000313" key="3">
    <source>
        <dbReference type="Proteomes" id="UP000319986"/>
    </source>
</evidence>
<feature type="compositionally biased region" description="Low complexity" evidence="1">
    <location>
        <begin position="259"/>
        <end position="272"/>
    </location>
</feature>
<name>A0A4Y4C5I3_9CORY</name>
<dbReference type="GeneID" id="82889098"/>
<dbReference type="RefSeq" id="WP_170209802.1">
    <property type="nucleotide sequence ID" value="NZ_BJNT01000026.1"/>
</dbReference>
<comment type="caution">
    <text evidence="2">The sequence shown here is derived from an EMBL/GenBank/DDBJ whole genome shotgun (WGS) entry which is preliminary data.</text>
</comment>